<name>A0ABX7HHL8_9STAP</name>
<keyword evidence="1" id="KW-1133">Transmembrane helix</keyword>
<gene>
    <name evidence="2" type="ORF">I6J37_05595</name>
</gene>
<evidence type="ECO:0000256" key="1">
    <source>
        <dbReference type="SAM" id="Phobius"/>
    </source>
</evidence>
<reference evidence="2 3" key="1">
    <citation type="submission" date="2021-02" db="EMBL/GenBank/DDBJ databases">
        <title>FDA dAtabase for Regulatory Grade micrObial Sequences (FDA-ARGOS): Supporting development and validation of Infectious Disease Dx tests.</title>
        <authorList>
            <person name="Sproer C."/>
            <person name="Gronow S."/>
            <person name="Severitt S."/>
            <person name="Schroder I."/>
            <person name="Tallon L."/>
            <person name="Sadzewicz L."/>
            <person name="Zhao X."/>
            <person name="Boylan J."/>
            <person name="Ott S."/>
            <person name="Bowen H."/>
            <person name="Vavikolanu K."/>
            <person name="Mehta A."/>
            <person name="Aluvathingal J."/>
            <person name="Nadendla S."/>
            <person name="Lowell S."/>
            <person name="Myers T."/>
            <person name="Yan Y."/>
            <person name="Sichtig H."/>
        </authorList>
    </citation>
    <scope>NUCLEOTIDE SEQUENCE [LARGE SCALE GENOMIC DNA]</scope>
    <source>
        <strain evidence="2 3">FDAARGOS_1207</strain>
    </source>
</reference>
<sequence>MSEFIAALVGGILALIGTFSAVWLQFKKQVKDKEREYNNDLVSMIDILTYKSSKVRNNRLDFKNANYSKENTMEIYYDVEQDFRSLDQLMQEVITMMSHHIDDSNASIQELLGFYEPVESRFNKFRIAYKIYNQNYNLADFDKNAIAFSKRKLDEALGEFVNNIREFAKNTYNHKVYEPSLNGLIPKSEAIYKNKNNC</sequence>
<keyword evidence="1" id="KW-0472">Membrane</keyword>
<accession>A0ABX7HHL8</accession>
<dbReference type="Proteomes" id="UP000627155">
    <property type="component" value="Chromosome"/>
</dbReference>
<dbReference type="RefSeq" id="WP_103323295.1">
    <property type="nucleotide sequence ID" value="NZ_CBCPHH010000024.1"/>
</dbReference>
<evidence type="ECO:0000313" key="3">
    <source>
        <dbReference type="Proteomes" id="UP000627155"/>
    </source>
</evidence>
<organism evidence="2 3">
    <name type="scientific">Mammaliicoccus vitulinus</name>
    <dbReference type="NCBI Taxonomy" id="71237"/>
    <lineage>
        <taxon>Bacteria</taxon>
        <taxon>Bacillati</taxon>
        <taxon>Bacillota</taxon>
        <taxon>Bacilli</taxon>
        <taxon>Bacillales</taxon>
        <taxon>Staphylococcaceae</taxon>
        <taxon>Mammaliicoccus</taxon>
    </lineage>
</organism>
<dbReference type="EMBL" id="CP069486">
    <property type="protein sequence ID" value="QRO86131.1"/>
    <property type="molecule type" value="Genomic_DNA"/>
</dbReference>
<keyword evidence="1" id="KW-0812">Transmembrane</keyword>
<keyword evidence="3" id="KW-1185">Reference proteome</keyword>
<evidence type="ECO:0000313" key="2">
    <source>
        <dbReference type="EMBL" id="QRO86131.1"/>
    </source>
</evidence>
<proteinExistence type="predicted"/>
<feature type="transmembrane region" description="Helical" evidence="1">
    <location>
        <begin position="6"/>
        <end position="26"/>
    </location>
</feature>
<protein>
    <submittedName>
        <fullName evidence="2">Type I secretion system protein</fullName>
    </submittedName>
</protein>